<sequence length="266" mass="29324">MERKQTYPTTCLDGWCALVTGASSGIGEACAWRLAKENVKLVLVARRIDRLKQLQEEIQTTYPNAKLHLVNMDVRDTERVKTFLEDLPEEFRQIDILINNAGLALGVASVDTNDLEQAKTMIDTNVTALIAFTRTITPGMVDRRKGHIVNLGSVAGHEAYAQGSVYCASKFAVDAFTTACRHDLMDSPIRVTVISPGAVNTEFSTVRYGGDKQRADAFYEGFDPLLAEDIADNVMYALTRPPHVQICDILVYATRQSGAKNIACHV</sequence>
<dbReference type="InterPro" id="IPR002347">
    <property type="entry name" value="SDR_fam"/>
</dbReference>
<dbReference type="GO" id="GO:0016616">
    <property type="term" value="F:oxidoreductase activity, acting on the CH-OH group of donors, NAD or NADP as acceptor"/>
    <property type="evidence" value="ECO:0007669"/>
    <property type="project" value="UniProtKB-ARBA"/>
</dbReference>
<evidence type="ECO:0000256" key="2">
    <source>
        <dbReference type="ARBA" id="ARBA00023002"/>
    </source>
</evidence>
<dbReference type="SUPFAM" id="SSF51735">
    <property type="entry name" value="NAD(P)-binding Rossmann-fold domains"/>
    <property type="match status" value="1"/>
</dbReference>
<keyword evidence="2" id="KW-0560">Oxidoreductase</keyword>
<dbReference type="InterPro" id="IPR036291">
    <property type="entry name" value="NAD(P)-bd_dom_sf"/>
</dbReference>
<comment type="similarity">
    <text evidence="1 3">Belongs to the short-chain dehydrogenases/reductases (SDR) family.</text>
</comment>
<dbReference type="PANTHER" id="PTHR42901">
    <property type="entry name" value="ALCOHOL DEHYDROGENASE"/>
    <property type="match status" value="1"/>
</dbReference>
<evidence type="ECO:0000256" key="1">
    <source>
        <dbReference type="ARBA" id="ARBA00006484"/>
    </source>
</evidence>
<protein>
    <submittedName>
        <fullName evidence="4">Uncharacterized protein</fullName>
    </submittedName>
</protein>
<proteinExistence type="inferred from homology"/>
<evidence type="ECO:0000313" key="4">
    <source>
        <dbReference type="EMBL" id="CAE0606322.1"/>
    </source>
</evidence>
<evidence type="ECO:0000256" key="3">
    <source>
        <dbReference type="RuleBase" id="RU000363"/>
    </source>
</evidence>
<organism evidence="4">
    <name type="scientific">Picocystis salinarum</name>
    <dbReference type="NCBI Taxonomy" id="88271"/>
    <lineage>
        <taxon>Eukaryota</taxon>
        <taxon>Viridiplantae</taxon>
        <taxon>Chlorophyta</taxon>
        <taxon>Picocystophyceae</taxon>
        <taxon>Picocystales</taxon>
        <taxon>Picocystaceae</taxon>
        <taxon>Picocystis</taxon>
    </lineage>
</organism>
<dbReference type="PANTHER" id="PTHR42901:SF1">
    <property type="entry name" value="ALCOHOL DEHYDROGENASE"/>
    <property type="match status" value="1"/>
</dbReference>
<dbReference type="Gene3D" id="3.40.50.720">
    <property type="entry name" value="NAD(P)-binding Rossmann-like Domain"/>
    <property type="match status" value="1"/>
</dbReference>
<dbReference type="FunFam" id="3.40.50.720:FF:000047">
    <property type="entry name" value="NADP-dependent L-serine/L-allo-threonine dehydrogenase"/>
    <property type="match status" value="1"/>
</dbReference>
<accession>A0A7S3U8M3</accession>
<dbReference type="PRINTS" id="PR00080">
    <property type="entry name" value="SDRFAMILY"/>
</dbReference>
<dbReference type="PRINTS" id="PR00081">
    <property type="entry name" value="GDHRDH"/>
</dbReference>
<reference evidence="4" key="1">
    <citation type="submission" date="2021-01" db="EMBL/GenBank/DDBJ databases">
        <authorList>
            <person name="Corre E."/>
            <person name="Pelletier E."/>
            <person name="Niang G."/>
            <person name="Scheremetjew M."/>
            <person name="Finn R."/>
            <person name="Kale V."/>
            <person name="Holt S."/>
            <person name="Cochrane G."/>
            <person name="Meng A."/>
            <person name="Brown T."/>
            <person name="Cohen L."/>
        </authorList>
    </citation>
    <scope>NUCLEOTIDE SEQUENCE</scope>
    <source>
        <strain evidence="4">CCMP1897</strain>
    </source>
</reference>
<dbReference type="EMBL" id="HBIS01000169">
    <property type="protein sequence ID" value="CAE0606322.1"/>
    <property type="molecule type" value="Transcribed_RNA"/>
</dbReference>
<dbReference type="Pfam" id="PF00106">
    <property type="entry name" value="adh_short"/>
    <property type="match status" value="1"/>
</dbReference>
<dbReference type="AlphaFoldDB" id="A0A7S3U8M3"/>
<gene>
    <name evidence="4" type="ORF">PSAL00342_LOCUS138</name>
</gene>
<name>A0A7S3U8M3_9CHLO</name>